<accession>A0A9W7F3K5</accession>
<dbReference type="EMBL" id="BRXW01000014">
    <property type="protein sequence ID" value="GMH99673.1"/>
    <property type="molecule type" value="Genomic_DNA"/>
</dbReference>
<keyword evidence="8" id="KW-1185">Reference proteome</keyword>
<evidence type="ECO:0008006" key="9">
    <source>
        <dbReference type="Google" id="ProtNLM"/>
    </source>
</evidence>
<dbReference type="PANTHER" id="PTHR21716:SF4">
    <property type="entry name" value="TRANSMEMBRANE PROTEIN 245"/>
    <property type="match status" value="1"/>
</dbReference>
<evidence type="ECO:0000256" key="1">
    <source>
        <dbReference type="ARBA" id="ARBA00004141"/>
    </source>
</evidence>
<keyword evidence="4 6" id="KW-1133">Transmembrane helix</keyword>
<feature type="transmembrane region" description="Helical" evidence="6">
    <location>
        <begin position="187"/>
        <end position="207"/>
    </location>
</feature>
<feature type="transmembrane region" description="Helical" evidence="6">
    <location>
        <begin position="459"/>
        <end position="475"/>
    </location>
</feature>
<organism evidence="7 8">
    <name type="scientific">Triparma laevis f. longispina</name>
    <dbReference type="NCBI Taxonomy" id="1714387"/>
    <lineage>
        <taxon>Eukaryota</taxon>
        <taxon>Sar</taxon>
        <taxon>Stramenopiles</taxon>
        <taxon>Ochrophyta</taxon>
        <taxon>Bolidophyceae</taxon>
        <taxon>Parmales</taxon>
        <taxon>Triparmaceae</taxon>
        <taxon>Triparma</taxon>
    </lineage>
</organism>
<sequence length="654" mass="72739">MFTQPLSINLLGENLSQPPPPPHAALPSQQHTIVSTTLSTTLGNLITIFIIGTLYLNYLIFLPHLPVLLVSYVMSSVLRRHKAYINSFLKTLDEDEETKSKTILNYTYTYLLNTTPSPKNLLDLLISQPYMFFITITCFKLSTSYFFFEFVVFTITASTIVLSSFAFLKVKIYSIFAYRYLFTDDSFSTFLSLSFMLSAVLFTITVLTTQCIYETALTVKHVSNFLHEEIGGDVANKVDDVVRHGRVLLEDNYYSLNESHPYVVNFIDNFHEGGVGGVGGEVENEWNISAITNINFTEVKQSLLNIVKNVNITQLKEYSNYGSVGTAAFASSVLTSLKTIGFIFEALSGGVVKIIIFVSFLLVVLQMNMDPLERVFADLSPHPGGEKAATKVNSTLGAVLLLPFDMAACHSCVFYLYLFVFRQRFPFVAVLLSFLQAVAPVLPANLIIIPWVIGLLLKGRYLVAILLFLVTAKTISHLDEKLYEKNVTLVSPLITSLSLLLGYRAFGIQGVLMGPCLVCVGMLCYFGIKGMGQSDTEGGGGFEGGGSVVGEVLRDVFTPRKTARSLTSNMDRFRYSSQSFSFPETVTYTLESDKESFRMCHDRNLGLDEWFSHVKKVTQAKSNPKKITSTNPNSTITVTDPRTIQDGERLKVIS</sequence>
<feature type="transmembrane region" description="Helical" evidence="6">
    <location>
        <begin position="342"/>
        <end position="365"/>
    </location>
</feature>
<dbReference type="GO" id="GO:0016020">
    <property type="term" value="C:membrane"/>
    <property type="evidence" value="ECO:0007669"/>
    <property type="project" value="UniProtKB-SubCell"/>
</dbReference>
<evidence type="ECO:0000313" key="8">
    <source>
        <dbReference type="Proteomes" id="UP001165122"/>
    </source>
</evidence>
<evidence type="ECO:0000256" key="6">
    <source>
        <dbReference type="SAM" id="Phobius"/>
    </source>
</evidence>
<feature type="transmembrane region" description="Helical" evidence="6">
    <location>
        <begin position="145"/>
        <end position="167"/>
    </location>
</feature>
<comment type="caution">
    <text evidence="7">The sequence shown here is derived from an EMBL/GenBank/DDBJ whole genome shotgun (WGS) entry which is preliminary data.</text>
</comment>
<feature type="transmembrane region" description="Helical" evidence="6">
    <location>
        <begin position="512"/>
        <end position="528"/>
    </location>
</feature>
<feature type="transmembrane region" description="Helical" evidence="6">
    <location>
        <begin position="45"/>
        <end position="73"/>
    </location>
</feature>
<evidence type="ECO:0000313" key="7">
    <source>
        <dbReference type="EMBL" id="GMH99673.1"/>
    </source>
</evidence>
<keyword evidence="3 6" id="KW-0812">Transmembrane</keyword>
<dbReference type="Pfam" id="PF01594">
    <property type="entry name" value="AI-2E_transport"/>
    <property type="match status" value="1"/>
</dbReference>
<evidence type="ECO:0000256" key="2">
    <source>
        <dbReference type="ARBA" id="ARBA00009773"/>
    </source>
</evidence>
<protein>
    <recommendedName>
        <fullName evidence="9">Transmembrane protein</fullName>
    </recommendedName>
</protein>
<dbReference type="OrthoDB" id="5970161at2759"/>
<evidence type="ECO:0000256" key="3">
    <source>
        <dbReference type="ARBA" id="ARBA00022692"/>
    </source>
</evidence>
<keyword evidence="5 6" id="KW-0472">Membrane</keyword>
<comment type="similarity">
    <text evidence="2">Belongs to the autoinducer-2 exporter (AI-2E) (TC 2.A.86) family.</text>
</comment>
<evidence type="ECO:0000256" key="5">
    <source>
        <dbReference type="ARBA" id="ARBA00023136"/>
    </source>
</evidence>
<gene>
    <name evidence="7" type="ORF">TrLO_g1738</name>
</gene>
<reference evidence="8" key="1">
    <citation type="journal article" date="2023" name="Commun. Biol.">
        <title>Genome analysis of Parmales, the sister group of diatoms, reveals the evolutionary specialization of diatoms from phago-mixotrophs to photoautotrophs.</title>
        <authorList>
            <person name="Ban H."/>
            <person name="Sato S."/>
            <person name="Yoshikawa S."/>
            <person name="Yamada K."/>
            <person name="Nakamura Y."/>
            <person name="Ichinomiya M."/>
            <person name="Sato N."/>
            <person name="Blanc-Mathieu R."/>
            <person name="Endo H."/>
            <person name="Kuwata A."/>
            <person name="Ogata H."/>
        </authorList>
    </citation>
    <scope>NUCLEOTIDE SEQUENCE [LARGE SCALE GENOMIC DNA]</scope>
    <source>
        <strain evidence="8">NIES 3700</strain>
    </source>
</reference>
<feature type="transmembrane region" description="Helical" evidence="6">
    <location>
        <begin position="396"/>
        <end position="420"/>
    </location>
</feature>
<name>A0A9W7F3K5_9STRA</name>
<dbReference type="InterPro" id="IPR002549">
    <property type="entry name" value="AI-2E-like"/>
</dbReference>
<proteinExistence type="inferred from homology"/>
<comment type="subcellular location">
    <subcellularLocation>
        <location evidence="1">Membrane</location>
        <topology evidence="1">Multi-pass membrane protein</topology>
    </subcellularLocation>
</comment>
<feature type="transmembrane region" description="Helical" evidence="6">
    <location>
        <begin position="427"/>
        <end position="453"/>
    </location>
</feature>
<evidence type="ECO:0000256" key="4">
    <source>
        <dbReference type="ARBA" id="ARBA00022989"/>
    </source>
</evidence>
<dbReference type="Proteomes" id="UP001165122">
    <property type="component" value="Unassembled WGS sequence"/>
</dbReference>
<dbReference type="PANTHER" id="PTHR21716">
    <property type="entry name" value="TRANSMEMBRANE PROTEIN"/>
    <property type="match status" value="1"/>
</dbReference>
<dbReference type="AlphaFoldDB" id="A0A9W7F3K5"/>